<dbReference type="SUPFAM" id="SSF51120">
    <property type="entry name" value="beta-Roll"/>
    <property type="match status" value="1"/>
</dbReference>
<sequence length="335" mass="35321">MATFQAFGPYLDLIGSTAVQWKLISTASGSVTLENGLQQLSIQGNFAIGPAGEVSGTATSVLLTQTGYSGLPVFQGTDLTIDAGQFVATVLKATTDTQIYAALLAGSDTIVGSASKDLLQGFAGSDIIRAGGGDDRIGADAGSDVIDGGAGFDAVIYKGAYANYRIERTDDGWTIADQKGTGGSDTLKNVERVYFTDKDVALITPDDTGGRIFRMYQAALDRKPDEAGLDYWTHQIDAGGATLATIADAFIKSAEYRQLYGTGLSNRDLVGKYYEHILHRAPEQAGLDFWTGVLDRKAATNAEVLAAISESKENVDLSVQLIGSGLVFDTPIMTV</sequence>
<keyword evidence="3" id="KW-1185">Reference proteome</keyword>
<dbReference type="InterPro" id="IPR025282">
    <property type="entry name" value="DUF4214"/>
</dbReference>
<name>A0ABT2C2X1_9BURK</name>
<organism evidence="2 3">
    <name type="scientific">Telluria mixta</name>
    <dbReference type="NCBI Taxonomy" id="34071"/>
    <lineage>
        <taxon>Bacteria</taxon>
        <taxon>Pseudomonadati</taxon>
        <taxon>Pseudomonadota</taxon>
        <taxon>Betaproteobacteria</taxon>
        <taxon>Burkholderiales</taxon>
        <taxon>Oxalobacteraceae</taxon>
        <taxon>Telluria group</taxon>
        <taxon>Telluria</taxon>
    </lineage>
</organism>
<dbReference type="Pfam" id="PF00353">
    <property type="entry name" value="HemolysinCabind"/>
    <property type="match status" value="1"/>
</dbReference>
<dbReference type="PROSITE" id="PS00330">
    <property type="entry name" value="HEMOLYSIN_CALCIUM"/>
    <property type="match status" value="1"/>
</dbReference>
<dbReference type="InterPro" id="IPR001343">
    <property type="entry name" value="Hemolysn_Ca-bd"/>
</dbReference>
<protein>
    <submittedName>
        <fullName evidence="2">DUF4214 domain-containing protein</fullName>
    </submittedName>
</protein>
<dbReference type="InterPro" id="IPR011049">
    <property type="entry name" value="Serralysin-like_metalloprot_C"/>
</dbReference>
<accession>A0ABT2C2X1</accession>
<evidence type="ECO:0000259" key="1">
    <source>
        <dbReference type="Pfam" id="PF13946"/>
    </source>
</evidence>
<comment type="caution">
    <text evidence="2">The sequence shown here is derived from an EMBL/GenBank/DDBJ whole genome shotgun (WGS) entry which is preliminary data.</text>
</comment>
<reference evidence="2" key="1">
    <citation type="submission" date="2022-08" db="EMBL/GenBank/DDBJ databases">
        <title>Reclassification of Massilia species as members of the genera Telluria, Duganella, Pseudoduganella, Mokoshia gen. nov. and Zemynaea gen. nov. using orthogonal and non-orthogonal genome-based approaches.</title>
        <authorList>
            <person name="Bowman J.P."/>
        </authorList>
    </citation>
    <scope>NUCLEOTIDE SEQUENCE</scope>
    <source>
        <strain evidence="2">LMG 11547</strain>
    </source>
</reference>
<dbReference type="Gene3D" id="2.150.10.10">
    <property type="entry name" value="Serralysin-like metalloprotease, C-terminal"/>
    <property type="match status" value="1"/>
</dbReference>
<dbReference type="EMBL" id="JANUHC010000007">
    <property type="protein sequence ID" value="MCS0631724.1"/>
    <property type="molecule type" value="Genomic_DNA"/>
</dbReference>
<dbReference type="InterPro" id="IPR018511">
    <property type="entry name" value="Hemolysin-typ_Ca-bd_CS"/>
</dbReference>
<evidence type="ECO:0000313" key="2">
    <source>
        <dbReference type="EMBL" id="MCS0631724.1"/>
    </source>
</evidence>
<feature type="domain" description="DUF4214" evidence="1">
    <location>
        <begin position="247"/>
        <end position="316"/>
    </location>
</feature>
<gene>
    <name evidence="2" type="ORF">NX786_20565</name>
</gene>
<dbReference type="RefSeq" id="WP_259450769.1">
    <property type="nucleotide sequence ID" value="NZ_CP119520.1"/>
</dbReference>
<proteinExistence type="predicted"/>
<evidence type="ECO:0000313" key="3">
    <source>
        <dbReference type="Proteomes" id="UP001165263"/>
    </source>
</evidence>
<dbReference type="InterPro" id="IPR038255">
    <property type="entry name" value="PBS_linker_sf"/>
</dbReference>
<dbReference type="Proteomes" id="UP001165263">
    <property type="component" value="Unassembled WGS sequence"/>
</dbReference>
<dbReference type="Pfam" id="PF13946">
    <property type="entry name" value="DUF4214"/>
    <property type="match status" value="1"/>
</dbReference>
<dbReference type="Gene3D" id="1.10.3130.20">
    <property type="entry name" value="Phycobilisome linker domain"/>
    <property type="match status" value="1"/>
</dbReference>